<dbReference type="InterPro" id="IPR010060">
    <property type="entry name" value="NRPS_synth"/>
</dbReference>
<feature type="domain" description="Carrier" evidence="5">
    <location>
        <begin position="3580"/>
        <end position="3657"/>
    </location>
</feature>
<dbReference type="FunFam" id="3.30.300.30:FF:000010">
    <property type="entry name" value="Enterobactin synthetase component F"/>
    <property type="match status" value="3"/>
</dbReference>
<evidence type="ECO:0000256" key="3">
    <source>
        <dbReference type="ARBA" id="ARBA00022450"/>
    </source>
</evidence>
<dbReference type="GO" id="GO:0043041">
    <property type="term" value="P:amino acid activation for nonribosomal peptide biosynthetic process"/>
    <property type="evidence" value="ECO:0007669"/>
    <property type="project" value="UniProtKB-ARBA"/>
</dbReference>
<organism evidence="6 7">
    <name type="scientific">Pseudomonas putida</name>
    <name type="common">Arthrobacter siderocapsulatus</name>
    <dbReference type="NCBI Taxonomy" id="303"/>
    <lineage>
        <taxon>Bacteria</taxon>
        <taxon>Pseudomonadati</taxon>
        <taxon>Pseudomonadota</taxon>
        <taxon>Gammaproteobacteria</taxon>
        <taxon>Pseudomonadales</taxon>
        <taxon>Pseudomonadaceae</taxon>
        <taxon>Pseudomonas</taxon>
    </lineage>
</organism>
<dbReference type="NCBIfam" id="TIGR01733">
    <property type="entry name" value="AA-adenyl-dom"/>
    <property type="match status" value="3"/>
</dbReference>
<reference evidence="6 7" key="1">
    <citation type="submission" date="2015-11" db="EMBL/GenBank/DDBJ databases">
        <title>Complete genome sequencing of a biphenyl-degrading bacterium, Pseudomonas putida KF715 (=NBRC110667).</title>
        <authorList>
            <person name="Suenaga H."/>
            <person name="Fujihara N."/>
            <person name="Watanabe T."/>
            <person name="Hirose J."/>
            <person name="Kimura N."/>
            <person name="Yamazoe A."/>
            <person name="Hosoyama A."/>
            <person name="Shimodaira J."/>
            <person name="Furukawa K."/>
        </authorList>
    </citation>
    <scope>NUCLEOTIDE SEQUENCE [LARGE SCALE GENOMIC DNA]</scope>
    <source>
        <strain evidence="6 7">KF715</strain>
    </source>
</reference>
<dbReference type="InterPro" id="IPR045851">
    <property type="entry name" value="AMP-bd_C_sf"/>
</dbReference>
<dbReference type="CDD" id="cd17649">
    <property type="entry name" value="A_NRPS_PvdJ-like"/>
    <property type="match status" value="1"/>
</dbReference>
<dbReference type="RefSeq" id="WP_096426570.1">
    <property type="nucleotide sequence ID" value="NZ_AP015029.1"/>
</dbReference>
<dbReference type="GO" id="GO:0031177">
    <property type="term" value="F:phosphopantetheine binding"/>
    <property type="evidence" value="ECO:0007669"/>
    <property type="project" value="InterPro"/>
</dbReference>
<dbReference type="CDD" id="cd17646">
    <property type="entry name" value="A_NRPS_AB3403-like"/>
    <property type="match status" value="1"/>
</dbReference>
<comment type="cofactor">
    <cofactor evidence="1">
        <name>pantetheine 4'-phosphate</name>
        <dbReference type="ChEBI" id="CHEBI:47942"/>
    </cofactor>
</comment>
<dbReference type="CDD" id="cd05930">
    <property type="entry name" value="A_NRPS"/>
    <property type="match status" value="1"/>
</dbReference>
<evidence type="ECO:0000259" key="5">
    <source>
        <dbReference type="PROSITE" id="PS50075"/>
    </source>
</evidence>
<dbReference type="InterPro" id="IPR023213">
    <property type="entry name" value="CAT-like_dom_sf"/>
</dbReference>
<dbReference type="InterPro" id="IPR020806">
    <property type="entry name" value="PKS_PP-bd"/>
</dbReference>
<comment type="similarity">
    <text evidence="2">Belongs to the ATP-dependent AMP-binding enzyme family.</text>
</comment>
<dbReference type="NCBIfam" id="NF003417">
    <property type="entry name" value="PRK04813.1"/>
    <property type="match status" value="3"/>
</dbReference>
<dbReference type="SMART" id="SM00823">
    <property type="entry name" value="PKS_PP"/>
    <property type="match status" value="3"/>
</dbReference>
<dbReference type="CDD" id="cd19531">
    <property type="entry name" value="LCL_NRPS-like"/>
    <property type="match status" value="1"/>
</dbReference>
<dbReference type="FunFam" id="3.40.50.12780:FF:000012">
    <property type="entry name" value="Non-ribosomal peptide synthetase"/>
    <property type="match status" value="2"/>
</dbReference>
<dbReference type="GO" id="GO:0003824">
    <property type="term" value="F:catalytic activity"/>
    <property type="evidence" value="ECO:0007669"/>
    <property type="project" value="InterPro"/>
</dbReference>
<dbReference type="Pfam" id="PF00668">
    <property type="entry name" value="Condensation"/>
    <property type="match status" value="5"/>
</dbReference>
<dbReference type="InterPro" id="IPR009081">
    <property type="entry name" value="PP-bd_ACP"/>
</dbReference>
<dbReference type="CDD" id="cd19543">
    <property type="entry name" value="DCL_NRPS"/>
    <property type="match status" value="2"/>
</dbReference>
<dbReference type="InterPro" id="IPR000873">
    <property type="entry name" value="AMP-dep_synth/lig_dom"/>
</dbReference>
<dbReference type="Gene3D" id="1.10.1200.10">
    <property type="entry name" value="ACP-like"/>
    <property type="match status" value="3"/>
</dbReference>
<protein>
    <recommendedName>
        <fullName evidence="5">Carrier domain-containing protein</fullName>
    </recommendedName>
</protein>
<sequence>MSNDAALNIATRFVTLPLAKRKLYLQKMHAENISPANLPVPCTQSLFDRVPVSFAQQRQWFLWQMDPQSTAYNLAIALRLQGALDIDALRGAFQALIVRHQTLRTTFSLDDEQLVQVIHPPESFEIDAQPVDVGAAPETDLQIKAWVESEARTPFDLERQWPTRVRLLRLHAHDHVLIITLHHIATDGWSMQVLVDELIGHYAHACTGEAVDLAPLPIQYADYAIWQRHWMEAGEQERQLAYWRAHLGDEHPVLELPSDRPRPATQRFEGASLKFELESALADALKQQAQQQGVTLFTLLLASFQTLLHRYSGQDEVRVGIPIANRNRVETERLIGFFVNTQVLKAQFDSSLTFTGLLSQMHKTTLAAQAHQDLPFEQLVEALHPERSLSHSPLFQVMYNHQAQARGNARRLQGLQVEGIAWERQTAQFDLTLNTVEHEHGIAVELNYATALFEASTVARMASHLTHLLEAIAERPWQLVAELPMLGQQEHRQIVEQWNSTQASYPADQGMHQLIEAQARATPQAPAVLFGEDVLTYRQLNQRANRLAHALRDKGVGPDVLVGIAVERSLEMVVGLLAVLKAGGAYVPFDPDYPAERLAYMMEDSGIRLLLTQTTLRDQLPIAPSMACIVLDGADEWLAAYSDVDPVNLNVPADLAYVIYTSGSTGRPKGAGNTHQALVNRLWWMQKAYGLDHGDTVLQKTPFSFDVSVWEFFWPLFTGARLAVARPGDHRDPERLVEAIRQHRVTTLHFVPSMLQAFMTSEHVERCETLKRVVCSGEALPADLSEQVLARLKHVGLFNLYGPTEAAIDVTHWTCQAQANGSVPIGTPIDNLKTHVLSSALLPVPQGVAGELYLGGVGLARGYHRRPGLTAERFVPDPLDRSEQGGARLYRTGDLARYRSGGVIEYAGRLDHQVKIRGLRIELGEIESKLLEHDSVREAVVIDIDGPGGKQLAAYLVVDVHAGELEEHLRRHLKATLPDYMVPSHLLFVDALPLTPNGKLDRKALPRPDVRQRQKHHVAPRTPLEARIAAIWADVLKLERVGATDNFFELGGDSIISIQVVSRARREGMTFTPKQLFQLQTVEGLAAVVAKGHAPAMQIDQGAVQGRMQLLPIHQAFFNEDIADRHHWNQALLLKPGKALDSNVLDRALQALLAHHDALRVSFQQEDGSTWSACYRQIGEPAQATCLWQAQLQHPSELQALCDKAQRSLDLQQGPLLRAVLADLPDGNQRLLLVIHHLAVDGVSWRILLEDLQAAYRQEALGQTISLPAKTSSVKAWAEALQTYANSEVLRNELPYWQALSAVDATLPCDNVDGSLQARHAAVARTRLDERYTRQLLQDAPGAYRTQVNDLLLTALARVIARWTKQEEVLVQLEGHGREELCDNVDLSRTVGWFTSMFPVRLSTAEAMDTSIKTIKEQLRAVPNKGLGFGALRYLGDQEASQALAELAPPRITFNYLGQFDASFDEPAGELGQAAFLMPAVEHSGASRGETAPLGNWLSIDGQIFKGELSLNWTFSQAMFEVTTVERLAAEYARELQDLIDHCVSESAFGRTPSDFPLCNLNQAQLDALPVPLVEVEDIYPLSPMQQGMLFHSAYEQTGDYINQMRVDVQGLDAARFDQAWQAMAAQHDVLRANFITLFDQPLQIIREQVQIPCTELDWSASKDLQRELCVWAEHDRRKGFDLQHDPLLRITAIRTGPDSHHLIYTSHHILMDGWSNSQLLGEVLQHYAGQPAERKPGRYRDYIQWLQGQGKDRSEAFWREQLQDLQEPTHLAQVFRQGKSNKDSGYADHYQVLDWQPTLSEFARERRVTVNTLVQAAWLLLLQRYTGQECVAVGATVAGRPAEVAGAEHQLGLFINTLPVINRLQPTITVEQWVTELQGRNLALREHEHTALYDVQRLAGVAADGLFDTLLVFENYPVSEALREGAPAGLRFIDTHIHEQTNYPLTLAIGLGAQLSVHYSYDRSSFSDRDIEQIAGHFANLLHAIIQKPQRLISELPMLGVDECRRIVEEWNHTTVDYPGAHCVHQLFEAQVLQRPEAVALVFAGQQLTYRQLNVRANGLAHRLRERGVGPDVLVGIALERSVDMVVGLLAILKAGGAYVPLDPEYPQDRLAYMIEDSRIQLLLTHRNVQLPACPHIHTLMLDELDDCLTWPADNLAFAGHPGNLAYVIYTSGSTGKPKGAANTHEALLNRLFWMQDAYALRTDDKVLQKTPFSFDVSVWEFFWPLMTGARLVLAQPGEHRDPALLMRLIKTEAITTLHFVPSMLQAFISGDSPQAACTSLRQVMCSGEALPLELQRSAMALLPGTQFYNLYGPTEAAIDVTHWHCVDEQSHSVPIGRPIANLHTYILDDELNPVPAPVTGELYLGGIGLARGYHERAMLTAERFCVSPFGDGERLYRTGDLARQREDGVIEYAGRIDHQVKIRGLRIELGEIEASLLEHPAVKEAAVLAIDLATGKQLVAFVVIDREEHLNDVKAVLARRLPDYMVPYHYVLLDSMPLSPNGKLDRKRLPMPELKANVQQYSAPSNEVESALALIWQEVLQREQVGIHDNFFELGGDSIVSIRIASKARLAGYDVSPKRVFEHQTIAQLAATLERHAPVSEAPVIARVAVSEEQRALLPLSADVIEDVYPLSPMQQGMLFHSIEEKGEGLYIHQVSLPVTGLKTAPFIQAWAAVTARHEVLRTSFHWAGLAEPLQVVHTQAQMPVREIDLQGSEAPDATVQALAHEEWLNGFDLTQAPLHRLLLVKLDSNTYHMTWTSHHILMDGWSTSRLFAEVMQHYAGKPVSGSVGRYGDFIAWLQAQDKGRQEAFWRESLAGVEPTLLAQTIHPRHSANETGHNALYSRWDKAWTTRLQDYCRNLRVTPNTVIQGAWLLLLQRYTAKSAVTFGATVAGRPESLPGADSTLGLFINTLPVSQELDPTACLEDWLRDLQAYNLELRNWSHTPLNDVQRWSGTPGQTLFDSIIVFENYPIDESMRESSDAEVGFGESSGVGVTNVPMDLAVHLNDTLSIEYLYLRNSFSEAAVQGIRQTMEATLDAMLSQPRARLGNLQCLLPAQLEQAAQWGAEPATVYGTQTLAQSIAAQAQRQPDAVALVCAERSLTYAELERQAEHLCTVLRLKGAAPEVIVGVALERSLELVVTLLAIMKTGAAYVPLDLEYPADRLAWMIEDSGMQLLVTRHSLLQRLPSLERVHVIEPVADQRVPQPTLPPAAIEDGNLAYLIYTSGSTGKPKGVAVAQGPLSRHCQAIVERYEMGPSTRELHFMSFAFDGAQERWLSTLLCGGTLVIRDGDVWTVEQTLQALWRQRITIACFPPAYLKQLAESVQASGDQPPPVQIYCFGGDAVPEQTFEQVRKTLKPTWMTNGYGPTETVVTPLLWKVPGDGHCAAAYAPIGHAVGRRSLRVLDDELNPLPPGFAGELMIGGDGVARGYHGRPALTAERFVPDPLGKEGARLYRSGDLVRRRDDGVVDYVGRIDNQVKIRGFRIELGEVEAALRTQDGVRDAVVVVHETSVGKQLIGYVVGEDTSMAKALRAVLAAQLPEYMVPSQIIVLPSFPVTPNGKLDRKRLPDPVFESSGHVAPRNEQERLLAQIWEEVLQVDPIGITDNFFELGGDSILSLQVVSRVRNHPTLDMELKLRDVLRYQTIEAIVGKQEQADHAPVQVADTGAVDGLFNLLPIQEWMFAEALADPAHFNQALMLKPRIALDLDALDQALACIEAHHDALRLRFVQENGRWLQRYLTPDEARQPLLQREQACDEQALMTLANQAQRSLRLVDGPVWRAVHVQLADGQARLLLVIHHLVMDGVSWRVLLEDLQRAYQACTQGDTPALPARTTSYRAWAELLRKEAASIGAQQGDWWLAQLEPLSNEFPCDNPRGRNEVSEQAAAHLYLTREKTAQLLKQAPAAYRTQVNDILLAALARVLCRWSGEEAALIQLEGHGREDLYEGVDLSRTVGWFTSMFPVRLAPGEAAAVGESILATQRQLAAVPDKGVGYGVLRYLGEPRMRERLAAVAQPRVTFNYFGQFDQSFDKHALLEPAPEGSGDCYSPRARLANWLEIVGQVYDGSLSLRCVYSKRRYRAQTIDALMESYREELELLIDHCLSVTGAA</sequence>
<keyword evidence="3" id="KW-0596">Phosphopantetheine</keyword>
<dbReference type="InterPro" id="IPR010071">
    <property type="entry name" value="AA_adenyl_dom"/>
</dbReference>
<dbReference type="Pfam" id="PF00550">
    <property type="entry name" value="PP-binding"/>
    <property type="match status" value="3"/>
</dbReference>
<dbReference type="InterPro" id="IPR001242">
    <property type="entry name" value="Condensation_dom"/>
</dbReference>
<name>A0A1L7NH10_PSEPU</name>
<dbReference type="SUPFAM" id="SSF56801">
    <property type="entry name" value="Acetyl-CoA synthetase-like"/>
    <property type="match status" value="3"/>
</dbReference>
<dbReference type="PROSITE" id="PS00455">
    <property type="entry name" value="AMP_BINDING"/>
    <property type="match status" value="3"/>
</dbReference>
<dbReference type="Gene3D" id="3.40.50.980">
    <property type="match status" value="6"/>
</dbReference>
<dbReference type="PROSITE" id="PS00012">
    <property type="entry name" value="PHOSPHOPANTETHEINE"/>
    <property type="match status" value="3"/>
</dbReference>
<dbReference type="FunFam" id="1.10.1200.10:FF:000005">
    <property type="entry name" value="Nonribosomal peptide synthetase 1"/>
    <property type="match status" value="3"/>
</dbReference>
<dbReference type="FunFam" id="3.30.559.10:FF:000012">
    <property type="entry name" value="Non-ribosomal peptide synthetase"/>
    <property type="match status" value="1"/>
</dbReference>
<dbReference type="InterPro" id="IPR036736">
    <property type="entry name" value="ACP-like_sf"/>
</dbReference>
<evidence type="ECO:0000256" key="1">
    <source>
        <dbReference type="ARBA" id="ARBA00001957"/>
    </source>
</evidence>
<dbReference type="SUPFAM" id="SSF47336">
    <property type="entry name" value="ACP-like"/>
    <property type="match status" value="3"/>
</dbReference>
<evidence type="ECO:0000256" key="4">
    <source>
        <dbReference type="ARBA" id="ARBA00022553"/>
    </source>
</evidence>
<dbReference type="GO" id="GO:0044550">
    <property type="term" value="P:secondary metabolite biosynthetic process"/>
    <property type="evidence" value="ECO:0007669"/>
    <property type="project" value="UniProtKB-ARBA"/>
</dbReference>
<dbReference type="PANTHER" id="PTHR45398">
    <property type="match status" value="1"/>
</dbReference>
<dbReference type="Gene3D" id="3.30.559.10">
    <property type="entry name" value="Chloramphenicol acetyltransferase-like domain"/>
    <property type="match status" value="5"/>
</dbReference>
<dbReference type="PROSITE" id="PS50075">
    <property type="entry name" value="CARRIER"/>
    <property type="match status" value="3"/>
</dbReference>
<dbReference type="Pfam" id="PF00501">
    <property type="entry name" value="AMP-binding"/>
    <property type="match status" value="3"/>
</dbReference>
<dbReference type="PANTHER" id="PTHR45398:SF1">
    <property type="entry name" value="ENZYME, PUTATIVE (JCVI)-RELATED"/>
    <property type="match status" value="1"/>
</dbReference>
<gene>
    <name evidence="6" type="ORF">KF715C_ch41720</name>
</gene>
<dbReference type="CDD" id="cd19534">
    <property type="entry name" value="E_NRPS"/>
    <property type="match status" value="2"/>
</dbReference>
<evidence type="ECO:0000313" key="6">
    <source>
        <dbReference type="EMBL" id="BAW24745.1"/>
    </source>
</evidence>
<feature type="domain" description="Carrier" evidence="5">
    <location>
        <begin position="1019"/>
        <end position="1093"/>
    </location>
</feature>
<dbReference type="Gene3D" id="3.30.559.30">
    <property type="entry name" value="Nonribosomal peptide synthetase, condensation domain"/>
    <property type="match status" value="5"/>
</dbReference>
<accession>A0A1L7NH10</accession>
<proteinExistence type="inferred from homology"/>
<evidence type="ECO:0000256" key="2">
    <source>
        <dbReference type="ARBA" id="ARBA00006432"/>
    </source>
</evidence>
<dbReference type="NCBIfam" id="TIGR01720">
    <property type="entry name" value="NRPS-para261"/>
    <property type="match status" value="2"/>
</dbReference>
<dbReference type="InterPro" id="IPR020845">
    <property type="entry name" value="AMP-binding_CS"/>
</dbReference>
<dbReference type="FunFam" id="3.40.50.980:FF:000002">
    <property type="entry name" value="Enterobactin synthetase component F"/>
    <property type="match status" value="2"/>
</dbReference>
<dbReference type="Pfam" id="PF13193">
    <property type="entry name" value="AMP-binding_C"/>
    <property type="match status" value="3"/>
</dbReference>
<dbReference type="FunFam" id="3.40.50.980:FF:000001">
    <property type="entry name" value="Non-ribosomal peptide synthetase"/>
    <property type="match status" value="3"/>
</dbReference>
<keyword evidence="4" id="KW-0597">Phosphoprotein</keyword>
<dbReference type="Gene3D" id="2.30.38.10">
    <property type="entry name" value="Luciferase, Domain 3"/>
    <property type="match status" value="3"/>
</dbReference>
<dbReference type="EMBL" id="AP015029">
    <property type="protein sequence ID" value="BAW24745.1"/>
    <property type="molecule type" value="Genomic_DNA"/>
</dbReference>
<dbReference type="FunFam" id="2.30.38.10:FF:000001">
    <property type="entry name" value="Non-ribosomal peptide synthetase PvdI"/>
    <property type="match status" value="1"/>
</dbReference>
<dbReference type="InterPro" id="IPR006162">
    <property type="entry name" value="Ppantetheine_attach_site"/>
</dbReference>
<feature type="domain" description="Carrier" evidence="5">
    <location>
        <begin position="2525"/>
        <end position="2599"/>
    </location>
</feature>
<dbReference type="Proteomes" id="UP000218731">
    <property type="component" value="Chromosome 1"/>
</dbReference>
<evidence type="ECO:0000313" key="7">
    <source>
        <dbReference type="Proteomes" id="UP000218731"/>
    </source>
</evidence>
<dbReference type="Gene3D" id="3.30.300.30">
    <property type="match status" value="3"/>
</dbReference>
<dbReference type="SUPFAM" id="SSF52777">
    <property type="entry name" value="CoA-dependent acyltransferases"/>
    <property type="match status" value="10"/>
</dbReference>
<dbReference type="NCBIfam" id="NF004282">
    <property type="entry name" value="PRK05691.1"/>
    <property type="match status" value="7"/>
</dbReference>
<dbReference type="InterPro" id="IPR025110">
    <property type="entry name" value="AMP-bd_C"/>
</dbReference>